<dbReference type="RefSeq" id="WP_188360238.1">
    <property type="nucleotide sequence ID" value="NZ_BMDC01000004.1"/>
</dbReference>
<keyword evidence="1" id="KW-1133">Transmembrane helix</keyword>
<evidence type="ECO:0000313" key="3">
    <source>
        <dbReference type="Proteomes" id="UP000600171"/>
    </source>
</evidence>
<keyword evidence="1" id="KW-0812">Transmembrane</keyword>
<dbReference type="AlphaFoldDB" id="A0A917IZ63"/>
<accession>A0A917IZ63</accession>
<gene>
    <name evidence="2" type="ORF">GCM10007359_20050</name>
</gene>
<comment type="caution">
    <text evidence="2">The sequence shown here is derived from an EMBL/GenBank/DDBJ whole genome shotgun (WGS) entry which is preliminary data.</text>
</comment>
<keyword evidence="1" id="KW-0472">Membrane</keyword>
<dbReference type="Proteomes" id="UP000600171">
    <property type="component" value="Unassembled WGS sequence"/>
</dbReference>
<evidence type="ECO:0000256" key="1">
    <source>
        <dbReference type="SAM" id="Phobius"/>
    </source>
</evidence>
<proteinExistence type="predicted"/>
<reference evidence="2 3" key="1">
    <citation type="journal article" date="2014" name="Int. J. Syst. Evol. Microbiol.">
        <title>Complete genome sequence of Corynebacterium casei LMG S-19264T (=DSM 44701T), isolated from a smear-ripened cheese.</title>
        <authorList>
            <consortium name="US DOE Joint Genome Institute (JGI-PGF)"/>
            <person name="Walter F."/>
            <person name="Albersmeier A."/>
            <person name="Kalinowski J."/>
            <person name="Ruckert C."/>
        </authorList>
    </citation>
    <scope>NUCLEOTIDE SEQUENCE [LARGE SCALE GENOMIC DNA]</scope>
    <source>
        <strain evidence="2 3">CCM 8669</strain>
    </source>
</reference>
<sequence length="268" mass="28870">MSKKRSISVKKGSQCKISKGGYIWGVIILLVSGGVSLQLFVPSFSIVSATLLAVNLNIGESEKTSEVAPGNHATSAEAMNSDVEPQQKFHTVGCYNNDSVVPCDSAHQSEIINSLDPCDGAGLISYLGGNPLYDSLSPAVRIEPAGGSCRVSVGQKIDYPLENHWGEYSSTPDPLRACFAGQQENPAIISCAEEHVGEVVYHRSPGSAEAMNCETRAEEYLTSSKHEWSGKLDIVEYPEENPEYCIAKMRSADNLTVSLRQLGNNKIS</sequence>
<feature type="transmembrane region" description="Helical" evidence="1">
    <location>
        <begin position="21"/>
        <end position="41"/>
    </location>
</feature>
<name>A0A917IZ63_9MICC</name>
<organism evidence="2 3">
    <name type="scientific">Rothia aerolata</name>
    <dbReference type="NCBI Taxonomy" id="1812262"/>
    <lineage>
        <taxon>Bacteria</taxon>
        <taxon>Bacillati</taxon>
        <taxon>Actinomycetota</taxon>
        <taxon>Actinomycetes</taxon>
        <taxon>Micrococcales</taxon>
        <taxon>Micrococcaceae</taxon>
        <taxon>Rothia</taxon>
    </lineage>
</organism>
<keyword evidence="3" id="KW-1185">Reference proteome</keyword>
<dbReference type="EMBL" id="BMDC01000004">
    <property type="protein sequence ID" value="GGH66124.1"/>
    <property type="molecule type" value="Genomic_DNA"/>
</dbReference>
<evidence type="ECO:0000313" key="2">
    <source>
        <dbReference type="EMBL" id="GGH66124.1"/>
    </source>
</evidence>
<protein>
    <submittedName>
        <fullName evidence="2">Uncharacterized protein</fullName>
    </submittedName>
</protein>